<reference evidence="3" key="1">
    <citation type="journal article" date="2019" name="Int. J. Syst. Evol. Microbiol.">
        <title>The Global Catalogue of Microorganisms (GCM) 10K type strain sequencing project: providing services to taxonomists for standard genome sequencing and annotation.</title>
        <authorList>
            <consortium name="The Broad Institute Genomics Platform"/>
            <consortium name="The Broad Institute Genome Sequencing Center for Infectious Disease"/>
            <person name="Wu L."/>
            <person name="Ma J."/>
        </authorList>
    </citation>
    <scope>NUCLEOTIDE SEQUENCE [LARGE SCALE GENOMIC DNA]</scope>
    <source>
        <strain evidence="3">JCM 16950</strain>
    </source>
</reference>
<dbReference type="InterPro" id="IPR043129">
    <property type="entry name" value="ATPase_NBD"/>
</dbReference>
<dbReference type="SUPFAM" id="SSF53067">
    <property type="entry name" value="Actin-like ATPase domain"/>
    <property type="match status" value="2"/>
</dbReference>
<name>A0ABP7GRB4_9MICO</name>
<evidence type="ECO:0000259" key="1">
    <source>
        <dbReference type="Pfam" id="PF01869"/>
    </source>
</evidence>
<organism evidence="2 3">
    <name type="scientific">Microbacterium kribbense</name>
    <dbReference type="NCBI Taxonomy" id="433645"/>
    <lineage>
        <taxon>Bacteria</taxon>
        <taxon>Bacillati</taxon>
        <taxon>Actinomycetota</taxon>
        <taxon>Actinomycetes</taxon>
        <taxon>Micrococcales</taxon>
        <taxon>Microbacteriaceae</taxon>
        <taxon>Microbacterium</taxon>
    </lineage>
</organism>
<feature type="domain" description="ATPase BadF/BadG/BcrA/BcrD type" evidence="1">
    <location>
        <begin position="16"/>
        <end position="313"/>
    </location>
</feature>
<dbReference type="InterPro" id="IPR002731">
    <property type="entry name" value="ATPase_BadF"/>
</dbReference>
<dbReference type="Proteomes" id="UP001500540">
    <property type="component" value="Unassembled WGS sequence"/>
</dbReference>
<dbReference type="Pfam" id="PF01869">
    <property type="entry name" value="BcrAD_BadFG"/>
    <property type="match status" value="1"/>
</dbReference>
<dbReference type="RefSeq" id="WP_344784521.1">
    <property type="nucleotide sequence ID" value="NZ_BAABAF010000009.1"/>
</dbReference>
<evidence type="ECO:0000313" key="3">
    <source>
        <dbReference type="Proteomes" id="UP001500540"/>
    </source>
</evidence>
<dbReference type="InterPro" id="IPR052519">
    <property type="entry name" value="Euk-type_GlcNAc_Kinase"/>
</dbReference>
<sequence>MGIVSGRPDDAILIAVDGGGSKTDGVALDLEGNVIARARMPGSSPQTIDLGPAVHVVDSLIRRVHDAAGGRPLLQTNIYLSGLDLPAEVSAFARAVATTPWATGVTGHPAVVGNDMFALLRAGTEEQDAVAVVCGTGINCIGVRSDGQQARFAALGRISGDWGGGSFLGEQALWHAARAMDGRGDATVLTSAIPAHLGLADVAAVIEAFHFGTLPAGSFSGMAPLVLEASDAGDAIARGIVDRQADEIVAFAVAAMKRLDLLTRPVPVVLGGGVLATGNDRLIGGVEAGLADLAPLAVATLVRSRPILGAALLTLETVGAPRTALSTARAALEHLKASKRSPHAAAAAGS</sequence>
<evidence type="ECO:0000313" key="2">
    <source>
        <dbReference type="EMBL" id="GAA3773803.1"/>
    </source>
</evidence>
<gene>
    <name evidence="2" type="ORF">GCM10022240_27090</name>
</gene>
<proteinExistence type="predicted"/>
<dbReference type="Gene3D" id="3.30.420.40">
    <property type="match status" value="2"/>
</dbReference>
<comment type="caution">
    <text evidence="2">The sequence shown here is derived from an EMBL/GenBank/DDBJ whole genome shotgun (WGS) entry which is preliminary data.</text>
</comment>
<dbReference type="PANTHER" id="PTHR43190">
    <property type="entry name" value="N-ACETYL-D-GLUCOSAMINE KINASE"/>
    <property type="match status" value="1"/>
</dbReference>
<dbReference type="PANTHER" id="PTHR43190:SF3">
    <property type="entry name" value="N-ACETYL-D-GLUCOSAMINE KINASE"/>
    <property type="match status" value="1"/>
</dbReference>
<dbReference type="EMBL" id="BAABAF010000009">
    <property type="protein sequence ID" value="GAA3773803.1"/>
    <property type="molecule type" value="Genomic_DNA"/>
</dbReference>
<protein>
    <submittedName>
        <fullName evidence="2">BadF/BadG/BcrA/BcrD ATPase family protein</fullName>
    </submittedName>
</protein>
<accession>A0ABP7GRB4</accession>
<keyword evidence="3" id="KW-1185">Reference proteome</keyword>